<name>A0A7W3LKB1_ACTNM</name>
<dbReference type="RefSeq" id="WP_182842098.1">
    <property type="nucleotide sequence ID" value="NZ_JACJIA010000001.1"/>
</dbReference>
<reference evidence="2 3" key="1">
    <citation type="submission" date="2020-08" db="EMBL/GenBank/DDBJ databases">
        <title>Genomic Encyclopedia of Type Strains, Phase IV (KMG-IV): sequencing the most valuable type-strain genomes for metagenomic binning, comparative biology and taxonomic classification.</title>
        <authorList>
            <person name="Goeker M."/>
        </authorList>
    </citation>
    <scope>NUCLEOTIDE SEQUENCE [LARGE SCALE GENOMIC DNA]</scope>
    <source>
        <strain evidence="2 3">DSM 44197</strain>
    </source>
</reference>
<sequence length="237" mass="24880">MTRRARWALPLVALGASAAVAGCGTTRATSAARERPEAAMTAALPTAREVPKGWLPAERQRVLEGIRPTDPDCARLLRLADADGDRGPRGLRNAPQAHAVYYLPDPGATLAARVFRLPPGDAAARLAEARAAIAGCPRLGMEVGDDREVRLRRVRPPRPGRLLPDQVGVRYLHGSGGRRAGLDVLVARAGDDLLVVAAPGAFGGGGARLIERAEARALRKLRAAHRRGAAAPTAPAP</sequence>
<proteinExistence type="predicted"/>
<feature type="signal peptide" evidence="1">
    <location>
        <begin position="1"/>
        <end position="21"/>
    </location>
</feature>
<gene>
    <name evidence="2" type="ORF">HNR61_001311</name>
</gene>
<evidence type="ECO:0000313" key="2">
    <source>
        <dbReference type="EMBL" id="MBA8949713.1"/>
    </source>
</evidence>
<dbReference type="Proteomes" id="UP000572680">
    <property type="component" value="Unassembled WGS sequence"/>
</dbReference>
<feature type="chain" id="PRO_5038512965" description="PknH-like extracellular domain-containing protein" evidence="1">
    <location>
        <begin position="22"/>
        <end position="237"/>
    </location>
</feature>
<evidence type="ECO:0000256" key="1">
    <source>
        <dbReference type="SAM" id="SignalP"/>
    </source>
</evidence>
<evidence type="ECO:0000313" key="3">
    <source>
        <dbReference type="Proteomes" id="UP000572680"/>
    </source>
</evidence>
<dbReference type="PROSITE" id="PS51257">
    <property type="entry name" value="PROKAR_LIPOPROTEIN"/>
    <property type="match status" value="1"/>
</dbReference>
<keyword evidence="3" id="KW-1185">Reference proteome</keyword>
<dbReference type="AlphaFoldDB" id="A0A7W3LKB1"/>
<accession>A0A7W3LKB1</accession>
<keyword evidence="1" id="KW-0732">Signal</keyword>
<organism evidence="2 3">
    <name type="scientific">Actinomadura namibiensis</name>
    <dbReference type="NCBI Taxonomy" id="182080"/>
    <lineage>
        <taxon>Bacteria</taxon>
        <taxon>Bacillati</taxon>
        <taxon>Actinomycetota</taxon>
        <taxon>Actinomycetes</taxon>
        <taxon>Streptosporangiales</taxon>
        <taxon>Thermomonosporaceae</taxon>
        <taxon>Actinomadura</taxon>
    </lineage>
</organism>
<protein>
    <recommendedName>
        <fullName evidence="4">PknH-like extracellular domain-containing protein</fullName>
    </recommendedName>
</protein>
<evidence type="ECO:0008006" key="4">
    <source>
        <dbReference type="Google" id="ProtNLM"/>
    </source>
</evidence>
<dbReference type="EMBL" id="JACJIA010000001">
    <property type="protein sequence ID" value="MBA8949713.1"/>
    <property type="molecule type" value="Genomic_DNA"/>
</dbReference>
<comment type="caution">
    <text evidence="2">The sequence shown here is derived from an EMBL/GenBank/DDBJ whole genome shotgun (WGS) entry which is preliminary data.</text>
</comment>